<feature type="compositionally biased region" description="Polar residues" evidence="2">
    <location>
        <begin position="1"/>
        <end position="11"/>
    </location>
</feature>
<name>A0A9P4LQ01_9PLEO</name>
<reference evidence="3" key="1">
    <citation type="journal article" date="2020" name="Stud. Mycol.">
        <title>101 Dothideomycetes genomes: a test case for predicting lifestyles and emergence of pathogens.</title>
        <authorList>
            <person name="Haridas S."/>
            <person name="Albert R."/>
            <person name="Binder M."/>
            <person name="Bloem J."/>
            <person name="Labutti K."/>
            <person name="Salamov A."/>
            <person name="Andreopoulos B."/>
            <person name="Baker S."/>
            <person name="Barry K."/>
            <person name="Bills G."/>
            <person name="Bluhm B."/>
            <person name="Cannon C."/>
            <person name="Castanera R."/>
            <person name="Culley D."/>
            <person name="Daum C."/>
            <person name="Ezra D."/>
            <person name="Gonzalez J."/>
            <person name="Henrissat B."/>
            <person name="Kuo A."/>
            <person name="Liang C."/>
            <person name="Lipzen A."/>
            <person name="Lutzoni F."/>
            <person name="Magnuson J."/>
            <person name="Mondo S."/>
            <person name="Nolan M."/>
            <person name="Ohm R."/>
            <person name="Pangilinan J."/>
            <person name="Park H.-J."/>
            <person name="Ramirez L."/>
            <person name="Alfaro M."/>
            <person name="Sun H."/>
            <person name="Tritt A."/>
            <person name="Yoshinaga Y."/>
            <person name="Zwiers L.-H."/>
            <person name="Turgeon B."/>
            <person name="Goodwin S."/>
            <person name="Spatafora J."/>
            <person name="Crous P."/>
            <person name="Grigoriev I."/>
        </authorList>
    </citation>
    <scope>NUCLEOTIDE SEQUENCE</scope>
    <source>
        <strain evidence="3">CBS 110217</strain>
    </source>
</reference>
<sequence>MKAVSTASQIINDYRHTPIRPPVDNELENDHNRASTVGEIREEEQKISGVHRHGAKSFSNNFFGEADWSSRTFPESRAAPESYDIVHGRAGPSKSRSTTRGPNFPPSAIDPISPRRSPACISCLNRYVGVEDCESPFFRGRSSTSAESPTDDIIDELRDALQEFAEKIVNLEQQNESMTAKYNDSSIEVIKMQDKVDVAEREKEVYMYRIAQLEAKVRALEEQLGYKEKIALLEKKVEMLGRLESASEWEHLPSVSEKGDGA</sequence>
<comment type="caution">
    <text evidence="3">The sequence shown here is derived from an EMBL/GenBank/DDBJ whole genome shotgun (WGS) entry which is preliminary data.</text>
</comment>
<dbReference type="Proteomes" id="UP000799777">
    <property type="component" value="Unassembled WGS sequence"/>
</dbReference>
<keyword evidence="1" id="KW-0175">Coiled coil</keyword>
<accession>A0A9P4LQ01</accession>
<feature type="region of interest" description="Disordered" evidence="2">
    <location>
        <begin position="77"/>
        <end position="111"/>
    </location>
</feature>
<proteinExistence type="predicted"/>
<evidence type="ECO:0000313" key="4">
    <source>
        <dbReference type="Proteomes" id="UP000799777"/>
    </source>
</evidence>
<organism evidence="3 4">
    <name type="scientific">Setomelanomma holmii</name>
    <dbReference type="NCBI Taxonomy" id="210430"/>
    <lineage>
        <taxon>Eukaryota</taxon>
        <taxon>Fungi</taxon>
        <taxon>Dikarya</taxon>
        <taxon>Ascomycota</taxon>
        <taxon>Pezizomycotina</taxon>
        <taxon>Dothideomycetes</taxon>
        <taxon>Pleosporomycetidae</taxon>
        <taxon>Pleosporales</taxon>
        <taxon>Pleosporineae</taxon>
        <taxon>Phaeosphaeriaceae</taxon>
        <taxon>Setomelanomma</taxon>
    </lineage>
</organism>
<evidence type="ECO:0000256" key="1">
    <source>
        <dbReference type="SAM" id="Coils"/>
    </source>
</evidence>
<keyword evidence="4" id="KW-1185">Reference proteome</keyword>
<gene>
    <name evidence="3" type="ORF">EK21DRAFT_110981</name>
</gene>
<protein>
    <submittedName>
        <fullName evidence="3">Uncharacterized protein</fullName>
    </submittedName>
</protein>
<evidence type="ECO:0000256" key="2">
    <source>
        <dbReference type="SAM" id="MobiDB-lite"/>
    </source>
</evidence>
<feature type="region of interest" description="Disordered" evidence="2">
    <location>
        <begin position="1"/>
        <end position="30"/>
    </location>
</feature>
<dbReference type="EMBL" id="ML978181">
    <property type="protein sequence ID" value="KAF2031379.1"/>
    <property type="molecule type" value="Genomic_DNA"/>
</dbReference>
<evidence type="ECO:0000313" key="3">
    <source>
        <dbReference type="EMBL" id="KAF2031379.1"/>
    </source>
</evidence>
<dbReference type="AlphaFoldDB" id="A0A9P4LQ01"/>
<feature type="coiled-coil region" evidence="1">
    <location>
        <begin position="154"/>
        <end position="230"/>
    </location>
</feature>